<protein>
    <submittedName>
        <fullName evidence="4">Uncharacterized protein</fullName>
    </submittedName>
</protein>
<dbReference type="EMBL" id="CAAALY010041967">
    <property type="protein sequence ID" value="VEL19531.1"/>
    <property type="molecule type" value="Genomic_DNA"/>
</dbReference>
<dbReference type="Gene3D" id="1.50.40.10">
    <property type="entry name" value="Mitochondrial carrier domain"/>
    <property type="match status" value="1"/>
</dbReference>
<evidence type="ECO:0000313" key="5">
    <source>
        <dbReference type="Proteomes" id="UP000784294"/>
    </source>
</evidence>
<organism evidence="4 5">
    <name type="scientific">Protopolystoma xenopodis</name>
    <dbReference type="NCBI Taxonomy" id="117903"/>
    <lineage>
        <taxon>Eukaryota</taxon>
        <taxon>Metazoa</taxon>
        <taxon>Spiralia</taxon>
        <taxon>Lophotrochozoa</taxon>
        <taxon>Platyhelminthes</taxon>
        <taxon>Monogenea</taxon>
        <taxon>Polyopisthocotylea</taxon>
        <taxon>Polystomatidea</taxon>
        <taxon>Polystomatidae</taxon>
        <taxon>Protopolystoma</taxon>
    </lineage>
</organism>
<dbReference type="InterPro" id="IPR023395">
    <property type="entry name" value="MCP_dom_sf"/>
</dbReference>
<dbReference type="GO" id="GO:0016020">
    <property type="term" value="C:membrane"/>
    <property type="evidence" value="ECO:0007669"/>
    <property type="project" value="UniProtKB-SubCell"/>
</dbReference>
<dbReference type="AlphaFoldDB" id="A0A3S5BUX6"/>
<keyword evidence="5" id="KW-1185">Reference proteome</keyword>
<keyword evidence="3" id="KW-0472">Membrane</keyword>
<dbReference type="OrthoDB" id="250329at2759"/>
<evidence type="ECO:0000256" key="3">
    <source>
        <dbReference type="ARBA" id="ARBA00023136"/>
    </source>
</evidence>
<dbReference type="SUPFAM" id="SSF103506">
    <property type="entry name" value="Mitochondrial carrier"/>
    <property type="match status" value="1"/>
</dbReference>
<dbReference type="Proteomes" id="UP000784294">
    <property type="component" value="Unassembled WGS sequence"/>
</dbReference>
<dbReference type="GO" id="GO:0009083">
    <property type="term" value="P:branched-chain amino acid catabolic process"/>
    <property type="evidence" value="ECO:0007669"/>
    <property type="project" value="InterPro"/>
</dbReference>
<dbReference type="GO" id="GO:0005739">
    <property type="term" value="C:mitochondrion"/>
    <property type="evidence" value="ECO:0007669"/>
    <property type="project" value="InterPro"/>
</dbReference>
<dbReference type="PANTHER" id="PTHR46314">
    <property type="entry name" value="SOLUTE CARRIER FAMILY 25 MEMBER 44"/>
    <property type="match status" value="1"/>
</dbReference>
<dbReference type="PANTHER" id="PTHR46314:SF2">
    <property type="entry name" value="SOLUTE CARRIER FAMILY 25 MEMBER 44"/>
    <property type="match status" value="1"/>
</dbReference>
<evidence type="ECO:0000256" key="1">
    <source>
        <dbReference type="ARBA" id="ARBA00004370"/>
    </source>
</evidence>
<name>A0A3S5BUX6_9PLAT</name>
<accession>A0A3S5BUX6</accession>
<reference evidence="4" key="1">
    <citation type="submission" date="2018-11" db="EMBL/GenBank/DDBJ databases">
        <authorList>
            <consortium name="Pathogen Informatics"/>
        </authorList>
    </citation>
    <scope>NUCLEOTIDE SEQUENCE</scope>
</reference>
<proteinExistence type="predicted"/>
<sequence length="163" mass="17133">MTPTIRSVLGGGAASAVAQSLVVPIDVVSQHLMLMSRVRKPTKANSGGFPMPSGTLSQCSQKLPSISNSSASLTPAPAASVSSLAAATIQDVRLGPLGECTGQRRTQRVRQLTPLRLTANEMASAWSRALAVIRHIMHRHGIQGLYHGYFISLATFVPSSGLC</sequence>
<evidence type="ECO:0000313" key="4">
    <source>
        <dbReference type="EMBL" id="VEL19531.1"/>
    </source>
</evidence>
<dbReference type="GO" id="GO:0015658">
    <property type="term" value="F:branched-chain amino acid transmembrane transporter activity"/>
    <property type="evidence" value="ECO:0007669"/>
    <property type="project" value="InterPro"/>
</dbReference>
<evidence type="ECO:0000256" key="2">
    <source>
        <dbReference type="ARBA" id="ARBA00022692"/>
    </source>
</evidence>
<comment type="subcellular location">
    <subcellularLocation>
        <location evidence="1">Membrane</location>
    </subcellularLocation>
</comment>
<keyword evidence="2" id="KW-0812">Transmembrane</keyword>
<dbReference type="InterPro" id="IPR042164">
    <property type="entry name" value="SLC25A44"/>
</dbReference>
<comment type="caution">
    <text evidence="4">The sequence shown here is derived from an EMBL/GenBank/DDBJ whole genome shotgun (WGS) entry which is preliminary data.</text>
</comment>
<gene>
    <name evidence="4" type="ORF">PXEA_LOCUS12971</name>
</gene>